<protein>
    <submittedName>
        <fullName evidence="2">Uncharacterized protein</fullName>
    </submittedName>
</protein>
<keyword evidence="1" id="KW-0812">Transmembrane</keyword>
<dbReference type="EMBL" id="UGDC01000003">
    <property type="protein sequence ID" value="STJ78762.1"/>
    <property type="molecule type" value="Genomic_DNA"/>
</dbReference>
<keyword evidence="1" id="KW-0472">Membrane</keyword>
<organism evidence="2 3">
    <name type="scientific">Escherichia coli</name>
    <dbReference type="NCBI Taxonomy" id="562"/>
    <lineage>
        <taxon>Bacteria</taxon>
        <taxon>Pseudomonadati</taxon>
        <taxon>Pseudomonadota</taxon>
        <taxon>Gammaproteobacteria</taxon>
        <taxon>Enterobacterales</taxon>
        <taxon>Enterobacteriaceae</taxon>
        <taxon>Escherichia</taxon>
    </lineage>
</organism>
<evidence type="ECO:0000256" key="1">
    <source>
        <dbReference type="SAM" id="Phobius"/>
    </source>
</evidence>
<reference evidence="2 3" key="1">
    <citation type="submission" date="2018-06" db="EMBL/GenBank/DDBJ databases">
        <authorList>
            <consortium name="Pathogen Informatics"/>
            <person name="Doyle S."/>
        </authorList>
    </citation>
    <scope>NUCLEOTIDE SEQUENCE [LARGE SCALE GENOMIC DNA]</scope>
    <source>
        <strain evidence="2 3">NCTC9117</strain>
    </source>
</reference>
<keyword evidence="1" id="KW-1133">Transmembrane helix</keyword>
<sequence>MHFRKMKVVFLFIHILAVVMISVMTVHLCSMAMEKVPEECDIPVRVAALVVLWLVFSGLIYWLFTAFMKTDVM</sequence>
<proteinExistence type="predicted"/>
<dbReference type="AlphaFoldDB" id="A0A376Y3R8"/>
<dbReference type="Proteomes" id="UP000254785">
    <property type="component" value="Unassembled WGS sequence"/>
</dbReference>
<evidence type="ECO:0000313" key="3">
    <source>
        <dbReference type="Proteomes" id="UP000254785"/>
    </source>
</evidence>
<accession>A0A376Y3R8</accession>
<gene>
    <name evidence="2" type="ORF">NCTC9117_01308</name>
</gene>
<evidence type="ECO:0000313" key="2">
    <source>
        <dbReference type="EMBL" id="STJ78762.1"/>
    </source>
</evidence>
<name>A0A376Y3R8_ECOLX</name>
<feature type="transmembrane region" description="Helical" evidence="1">
    <location>
        <begin position="44"/>
        <end position="64"/>
    </location>
</feature>